<evidence type="ECO:0000313" key="2">
    <source>
        <dbReference type="Proteomes" id="UP001294412"/>
    </source>
</evidence>
<name>A0ABU5I2V0_9HYPH</name>
<dbReference type="RefSeq" id="WP_322186549.1">
    <property type="nucleotide sequence ID" value="NZ_JAXLPB010000002.1"/>
</dbReference>
<keyword evidence="2" id="KW-1185">Reference proteome</keyword>
<evidence type="ECO:0000313" key="1">
    <source>
        <dbReference type="EMBL" id="MDY8109088.1"/>
    </source>
</evidence>
<gene>
    <name evidence="1" type="ORF">U0C82_08010</name>
</gene>
<dbReference type="Proteomes" id="UP001294412">
    <property type="component" value="Unassembled WGS sequence"/>
</dbReference>
<sequence>MTFSFLRNRNMARALNGGQETGDAPVALVIPAETEALRSRPYTNVSDEVALYRVASAAGCATAMASCD</sequence>
<organism evidence="1 2">
    <name type="scientific">Fulvimarina uroteuthidis</name>
    <dbReference type="NCBI Taxonomy" id="3098149"/>
    <lineage>
        <taxon>Bacteria</taxon>
        <taxon>Pseudomonadati</taxon>
        <taxon>Pseudomonadota</taxon>
        <taxon>Alphaproteobacteria</taxon>
        <taxon>Hyphomicrobiales</taxon>
        <taxon>Aurantimonadaceae</taxon>
        <taxon>Fulvimarina</taxon>
    </lineage>
</organism>
<protein>
    <submittedName>
        <fullName evidence="1">Uncharacterized protein</fullName>
    </submittedName>
</protein>
<proteinExistence type="predicted"/>
<accession>A0ABU5I2V0</accession>
<reference evidence="1 2" key="1">
    <citation type="submission" date="2023-12" db="EMBL/GenBank/DDBJ databases">
        <title>Description of Novel Strain Fulvimarina sp. 2208YS6-2-32 isolated from Uroteuthis (Photololigo) edulis.</title>
        <authorList>
            <person name="Park J.-S."/>
        </authorList>
    </citation>
    <scope>NUCLEOTIDE SEQUENCE [LARGE SCALE GENOMIC DNA]</scope>
    <source>
        <strain evidence="1 2">2208YS6-2-32</strain>
    </source>
</reference>
<dbReference type="EMBL" id="JAXLPB010000002">
    <property type="protein sequence ID" value="MDY8109088.1"/>
    <property type="molecule type" value="Genomic_DNA"/>
</dbReference>
<comment type="caution">
    <text evidence="1">The sequence shown here is derived from an EMBL/GenBank/DDBJ whole genome shotgun (WGS) entry which is preliminary data.</text>
</comment>